<evidence type="ECO:0000259" key="13">
    <source>
        <dbReference type="Pfam" id="PF13086"/>
    </source>
</evidence>
<dbReference type="AlphaFoldDB" id="A0A9P3G1D6"/>
<dbReference type="GO" id="GO:0031047">
    <property type="term" value="P:regulatory ncRNA-mediated gene silencing"/>
    <property type="evidence" value="ECO:0007669"/>
    <property type="project" value="UniProtKB-KW"/>
</dbReference>
<dbReference type="GO" id="GO:0005524">
    <property type="term" value="F:ATP binding"/>
    <property type="evidence" value="ECO:0007669"/>
    <property type="project" value="UniProtKB-KW"/>
</dbReference>
<evidence type="ECO:0000256" key="3">
    <source>
        <dbReference type="ARBA" id="ARBA00012552"/>
    </source>
</evidence>
<feature type="domain" description="Helicase MOV-10-like beta-barrel" evidence="15">
    <location>
        <begin position="166"/>
        <end position="231"/>
    </location>
</feature>
<dbReference type="Pfam" id="PF13086">
    <property type="entry name" value="AAA_11"/>
    <property type="match status" value="2"/>
</dbReference>
<dbReference type="GO" id="GO:0016787">
    <property type="term" value="F:hydrolase activity"/>
    <property type="evidence" value="ECO:0007669"/>
    <property type="project" value="UniProtKB-KW"/>
</dbReference>
<evidence type="ECO:0000256" key="11">
    <source>
        <dbReference type="ARBA" id="ARBA00047984"/>
    </source>
</evidence>
<gene>
    <name evidence="16" type="ORF">PsYK624_025460</name>
</gene>
<feature type="domain" description="DNA2/NAM7 helicase helicase" evidence="13">
    <location>
        <begin position="403"/>
        <end position="474"/>
    </location>
</feature>
<dbReference type="Proteomes" id="UP000703269">
    <property type="component" value="Unassembled WGS sequence"/>
</dbReference>
<evidence type="ECO:0000256" key="4">
    <source>
        <dbReference type="ARBA" id="ARBA00022490"/>
    </source>
</evidence>
<evidence type="ECO:0000256" key="9">
    <source>
        <dbReference type="ARBA" id="ARBA00022884"/>
    </source>
</evidence>
<evidence type="ECO:0000256" key="8">
    <source>
        <dbReference type="ARBA" id="ARBA00022840"/>
    </source>
</evidence>
<dbReference type="InterPro" id="IPR027417">
    <property type="entry name" value="P-loop_NTPase"/>
</dbReference>
<dbReference type="SUPFAM" id="SSF52540">
    <property type="entry name" value="P-loop containing nucleoside triphosphate hydrolases"/>
    <property type="match status" value="1"/>
</dbReference>
<evidence type="ECO:0000256" key="5">
    <source>
        <dbReference type="ARBA" id="ARBA00022741"/>
    </source>
</evidence>
<keyword evidence="6" id="KW-0378">Hydrolase</keyword>
<evidence type="ECO:0000259" key="15">
    <source>
        <dbReference type="Pfam" id="PF21634"/>
    </source>
</evidence>
<dbReference type="GO" id="GO:0032574">
    <property type="term" value="F:5'-3' RNA helicase activity"/>
    <property type="evidence" value="ECO:0007669"/>
    <property type="project" value="InterPro"/>
</dbReference>
<dbReference type="InterPro" id="IPR026122">
    <property type="entry name" value="MOV-10/SDE3_DEXXQ/H-box"/>
</dbReference>
<dbReference type="InterPro" id="IPR041679">
    <property type="entry name" value="DNA2/NAM7-like_C"/>
</dbReference>
<reference evidence="16 17" key="1">
    <citation type="submission" date="2021-08" db="EMBL/GenBank/DDBJ databases">
        <title>Draft Genome Sequence of Phanerochaete sordida strain YK-624.</title>
        <authorList>
            <person name="Mori T."/>
            <person name="Dohra H."/>
            <person name="Suzuki T."/>
            <person name="Kawagishi H."/>
            <person name="Hirai H."/>
        </authorList>
    </citation>
    <scope>NUCLEOTIDE SEQUENCE [LARGE SCALE GENOMIC DNA]</scope>
    <source>
        <strain evidence="16 17">YK-624</strain>
    </source>
</reference>
<keyword evidence="8" id="KW-0067">ATP-binding</keyword>
<evidence type="ECO:0000256" key="1">
    <source>
        <dbReference type="ARBA" id="ARBA00004331"/>
    </source>
</evidence>
<organism evidence="16 17">
    <name type="scientific">Phanerochaete sordida</name>
    <dbReference type="NCBI Taxonomy" id="48140"/>
    <lineage>
        <taxon>Eukaryota</taxon>
        <taxon>Fungi</taxon>
        <taxon>Dikarya</taxon>
        <taxon>Basidiomycota</taxon>
        <taxon>Agaricomycotina</taxon>
        <taxon>Agaricomycetes</taxon>
        <taxon>Polyporales</taxon>
        <taxon>Phanerochaetaceae</taxon>
        <taxon>Phanerochaete</taxon>
    </lineage>
</organism>
<keyword evidence="10" id="KW-0943">RNA-mediated gene silencing</keyword>
<evidence type="ECO:0000256" key="6">
    <source>
        <dbReference type="ARBA" id="ARBA00022801"/>
    </source>
</evidence>
<dbReference type="InterPro" id="IPR047187">
    <property type="entry name" value="SF1_C_Upf1"/>
</dbReference>
<keyword evidence="17" id="KW-1185">Reference proteome</keyword>
<dbReference type="InterPro" id="IPR049080">
    <property type="entry name" value="MOV-10-like_beta-barrel"/>
</dbReference>
<dbReference type="CDD" id="cd18808">
    <property type="entry name" value="SF1_C_Upf1"/>
    <property type="match status" value="1"/>
</dbReference>
<accession>A0A9P3G1D6</accession>
<dbReference type="PANTHER" id="PTHR45418:SF1">
    <property type="entry name" value="CANCER_TESTIS ANTIGEN 55"/>
    <property type="match status" value="1"/>
</dbReference>
<dbReference type="Gene3D" id="3.40.50.300">
    <property type="entry name" value="P-loop containing nucleotide triphosphate hydrolases"/>
    <property type="match status" value="2"/>
</dbReference>
<name>A0A9P3G1D6_9APHY</name>
<dbReference type="Pfam" id="PF21634">
    <property type="entry name" value="MOV-10_beta-barrel"/>
    <property type="match status" value="1"/>
</dbReference>
<dbReference type="EMBL" id="BPQB01000004">
    <property type="protein sequence ID" value="GJE86466.1"/>
    <property type="molecule type" value="Genomic_DNA"/>
</dbReference>
<dbReference type="EC" id="3.6.4.13" evidence="3"/>
<feature type="domain" description="DNA2/NAM7 helicase-like C-terminal" evidence="14">
    <location>
        <begin position="483"/>
        <end position="690"/>
    </location>
</feature>
<dbReference type="Pfam" id="PF13087">
    <property type="entry name" value="AAA_12"/>
    <property type="match status" value="1"/>
</dbReference>
<keyword evidence="7 16" id="KW-0347">Helicase</keyword>
<keyword evidence="9" id="KW-0694">RNA-binding</keyword>
<proteinExistence type="inferred from homology"/>
<evidence type="ECO:0000256" key="7">
    <source>
        <dbReference type="ARBA" id="ARBA00022806"/>
    </source>
</evidence>
<feature type="region of interest" description="Disordered" evidence="12">
    <location>
        <begin position="756"/>
        <end position="782"/>
    </location>
</feature>
<evidence type="ECO:0000256" key="12">
    <source>
        <dbReference type="SAM" id="MobiDB-lite"/>
    </source>
</evidence>
<evidence type="ECO:0000259" key="14">
    <source>
        <dbReference type="Pfam" id="PF13087"/>
    </source>
</evidence>
<comment type="similarity">
    <text evidence="2">Belongs to the DNA2/NAM7 helicase family. SDE3 subfamily.</text>
</comment>
<dbReference type="PANTHER" id="PTHR45418">
    <property type="entry name" value="CANCER/TESTIS ANTIGEN 55"/>
    <property type="match status" value="1"/>
</dbReference>
<dbReference type="GO" id="GO:0036464">
    <property type="term" value="C:cytoplasmic ribonucleoprotein granule"/>
    <property type="evidence" value="ECO:0007669"/>
    <property type="project" value="UniProtKB-SubCell"/>
</dbReference>
<feature type="domain" description="DNA2/NAM7 helicase helicase" evidence="13">
    <location>
        <begin position="286"/>
        <end position="354"/>
    </location>
</feature>
<dbReference type="InterPro" id="IPR041677">
    <property type="entry name" value="DNA2/NAM7_AAA_11"/>
</dbReference>
<comment type="subcellular location">
    <subcellularLocation>
        <location evidence="1">Cytoplasm</location>
        <location evidence="1">Cytoplasmic ribonucleoprotein granule</location>
    </subcellularLocation>
</comment>
<evidence type="ECO:0000256" key="2">
    <source>
        <dbReference type="ARBA" id="ARBA00005601"/>
    </source>
</evidence>
<dbReference type="FunFam" id="3.40.50.300:FF:000608">
    <property type="entry name" value="Mov10 RISC complex RNA helicase"/>
    <property type="match status" value="1"/>
</dbReference>
<keyword evidence="5" id="KW-0547">Nucleotide-binding</keyword>
<sequence>MPRVVWVTFHPSYEGQYEDTLELTFHKVIAGSRTAEQFVITRHIRAIVGSPEDHEQLKPKAPYVKARPKAAYQKPRRIVRVMRPPVWSHTKWKVALPEHKPPEDLVNAAFGRHPKAAIRPYLPSLSLNAYSQFFQALLWIEEEQLRLNLATYAKTGVELTPRYPEYDLQIEGLGEGRPSVIVGDLILVKHSGDQTDTWYEGCVHHITGISVRLRFNEKFNAFRGAKVDVRFVLNRLPDRRMHQAVSAPNNPPRLLFPGIEHIAPIRKPSDYQIQSISLVDRTLSQNREQLETIAAIVNRPPGSVPFIVYGPPGTGKTVTIVETIRQILAADPDARILACAPSNAAADIIAKRLAFNPLSPSELFRLNSYARTYKSLVDGAPVLTDFSLYNDNEIFAIPALEKLQSYRVIVCTCVSAGIPYGLGVKRGHFTHVFIDEAGQATEPMSMIPIKTLADNRTNVVLAGDIQQLNPIVHSPLARDLGLKRSYLQRLMDLPIYDENTGKGKTVTKLVKHFRSHPDILYFPNRHFYAGELLPCADPAVTHSLLKYERLPAKNFPIIFHGIVGKDQREESSPSFFNVDEVTVVKDYLLSLLDNRKLRITPADIGIIAPYHAQCQKILRVIPDKCKGVKVGSVEEFQGQERRVIIITTVRSSTDYIAHDMKHTLGFVADAKRFNVAITRARSLLIVVGNPRTLGLDPMWREWLNFVHQKGGWRGKELNWNPTDPVADGGYDERTRTEAEARAQEMIQRMRAQYLHNYEPLEEQDDDDEGAVDPQEYAGREAD</sequence>
<comment type="catalytic activity">
    <reaction evidence="11">
        <text>ATP + H2O = ADP + phosphate + H(+)</text>
        <dbReference type="Rhea" id="RHEA:13065"/>
        <dbReference type="ChEBI" id="CHEBI:15377"/>
        <dbReference type="ChEBI" id="CHEBI:15378"/>
        <dbReference type="ChEBI" id="CHEBI:30616"/>
        <dbReference type="ChEBI" id="CHEBI:43474"/>
        <dbReference type="ChEBI" id="CHEBI:456216"/>
        <dbReference type="EC" id="3.6.4.13"/>
    </reaction>
</comment>
<evidence type="ECO:0000256" key="10">
    <source>
        <dbReference type="ARBA" id="ARBA00023158"/>
    </source>
</evidence>
<evidence type="ECO:0000313" key="16">
    <source>
        <dbReference type="EMBL" id="GJE86466.1"/>
    </source>
</evidence>
<dbReference type="GO" id="GO:0003723">
    <property type="term" value="F:RNA binding"/>
    <property type="evidence" value="ECO:0007669"/>
    <property type="project" value="UniProtKB-KW"/>
</dbReference>
<dbReference type="OrthoDB" id="6513042at2759"/>
<comment type="caution">
    <text evidence="16">The sequence shown here is derived from an EMBL/GenBank/DDBJ whole genome shotgun (WGS) entry which is preliminary data.</text>
</comment>
<keyword evidence="4" id="KW-0963">Cytoplasm</keyword>
<dbReference type="CDD" id="cd18038">
    <property type="entry name" value="DEXXQc_Helz-like"/>
    <property type="match status" value="1"/>
</dbReference>
<evidence type="ECO:0000313" key="17">
    <source>
        <dbReference type="Proteomes" id="UP000703269"/>
    </source>
</evidence>
<feature type="compositionally biased region" description="Acidic residues" evidence="12">
    <location>
        <begin position="759"/>
        <end position="770"/>
    </location>
</feature>
<protein>
    <recommendedName>
        <fullName evidence="3">RNA helicase</fullName>
        <ecNumber evidence="3">3.6.4.13</ecNumber>
    </recommendedName>
</protein>